<feature type="domain" description="Beta-lactamase-related" evidence="1">
    <location>
        <begin position="32"/>
        <end position="303"/>
    </location>
</feature>
<organism evidence="2 3">
    <name type="scientific">Paenibacillus agricola</name>
    <dbReference type="NCBI Taxonomy" id="2716264"/>
    <lineage>
        <taxon>Bacteria</taxon>
        <taxon>Bacillati</taxon>
        <taxon>Bacillota</taxon>
        <taxon>Bacilli</taxon>
        <taxon>Bacillales</taxon>
        <taxon>Paenibacillaceae</taxon>
        <taxon>Paenibacillus</taxon>
    </lineage>
</organism>
<accession>A0ABX0J640</accession>
<dbReference type="PANTHER" id="PTHR43283">
    <property type="entry name" value="BETA-LACTAMASE-RELATED"/>
    <property type="match status" value="1"/>
</dbReference>
<dbReference type="PANTHER" id="PTHR43283:SF7">
    <property type="entry name" value="BETA-LACTAMASE-RELATED DOMAIN-CONTAINING PROTEIN"/>
    <property type="match status" value="1"/>
</dbReference>
<keyword evidence="2" id="KW-0378">Hydrolase</keyword>
<protein>
    <submittedName>
        <fullName evidence="2">Serine hydrolase</fullName>
    </submittedName>
</protein>
<evidence type="ECO:0000259" key="1">
    <source>
        <dbReference type="Pfam" id="PF00144"/>
    </source>
</evidence>
<name>A0ABX0J640_9BACL</name>
<keyword evidence="3" id="KW-1185">Reference proteome</keyword>
<dbReference type="Pfam" id="PF00144">
    <property type="entry name" value="Beta-lactamase"/>
    <property type="match status" value="1"/>
</dbReference>
<reference evidence="2" key="1">
    <citation type="submission" date="2020-03" db="EMBL/GenBank/DDBJ databases">
        <title>Draft sequencing of Paenibacilllus sp. S3N08.</title>
        <authorList>
            <person name="Kim D.-U."/>
        </authorList>
    </citation>
    <scope>NUCLEOTIDE SEQUENCE</scope>
    <source>
        <strain evidence="2">S3N08</strain>
    </source>
</reference>
<dbReference type="EMBL" id="JAAOIW010000002">
    <property type="protein sequence ID" value="NHN29546.1"/>
    <property type="molecule type" value="Genomic_DNA"/>
</dbReference>
<dbReference type="InterPro" id="IPR001466">
    <property type="entry name" value="Beta-lactam-related"/>
</dbReference>
<dbReference type="GO" id="GO:0016787">
    <property type="term" value="F:hydrolase activity"/>
    <property type="evidence" value="ECO:0007669"/>
    <property type="project" value="UniProtKB-KW"/>
</dbReference>
<dbReference type="Gene3D" id="3.40.710.10">
    <property type="entry name" value="DD-peptidase/beta-lactamase superfamily"/>
    <property type="match status" value="1"/>
</dbReference>
<comment type="caution">
    <text evidence="2">The sequence shown here is derived from an EMBL/GenBank/DDBJ whole genome shotgun (WGS) entry which is preliminary data.</text>
</comment>
<dbReference type="InterPro" id="IPR050789">
    <property type="entry name" value="Diverse_Enzym_Activities"/>
</dbReference>
<evidence type="ECO:0000313" key="3">
    <source>
        <dbReference type="Proteomes" id="UP001165962"/>
    </source>
</evidence>
<proteinExistence type="predicted"/>
<gene>
    <name evidence="2" type="ORF">G9U52_06825</name>
</gene>
<dbReference type="InterPro" id="IPR012338">
    <property type="entry name" value="Beta-lactam/transpept-like"/>
</dbReference>
<evidence type="ECO:0000313" key="2">
    <source>
        <dbReference type="EMBL" id="NHN29546.1"/>
    </source>
</evidence>
<sequence length="320" mass="35427">MAMEQALPRCKPEDQGVSSSSIASFVKAVEEQQLELHSFMLLRNGHLLSEQWWPSYGPESQHALYSISKSFTSTAIGLAVAEGLLSIEDRVLPFFPNEVTPQIEQNMGALKVKHLLTMATGHAEDPSGIKRVQAESNWVRGFLETPIVEPPGTRFLYNSGASYMLSAILHQVTGQSLLDYLQPRLFEPLGIVGAVWEACPQGRSAGGWGLSLRTEDLAKFGQLYLQQGEWNEKQLLSREWVKEATRSHISTAQESGIDKQQGYGYQFYLCRFGAYTARGAFGQFCMVLPEQGAVVVITATVNNMQGVLDLVWEHLLVGMG</sequence>
<dbReference type="Proteomes" id="UP001165962">
    <property type="component" value="Unassembled WGS sequence"/>
</dbReference>
<dbReference type="SUPFAM" id="SSF56601">
    <property type="entry name" value="beta-lactamase/transpeptidase-like"/>
    <property type="match status" value="1"/>
</dbReference>